<dbReference type="Pfam" id="PF13091">
    <property type="entry name" value="PLDc_2"/>
    <property type="match status" value="2"/>
</dbReference>
<accession>E3CYM7</accession>
<feature type="active site" evidence="12">
    <location>
        <position position="288"/>
    </location>
</feature>
<feature type="active site" evidence="12">
    <location>
        <position position="286"/>
    </location>
</feature>
<gene>
    <name evidence="15" type="ORF">Apau_0323</name>
</gene>
<keyword evidence="16" id="KW-1185">Reference proteome</keyword>
<keyword evidence="11 12" id="KW-1208">Phospholipid metabolism</keyword>
<feature type="transmembrane region" description="Helical" evidence="12">
    <location>
        <begin position="74"/>
        <end position="90"/>
    </location>
</feature>
<evidence type="ECO:0000259" key="14">
    <source>
        <dbReference type="PROSITE" id="PS50035"/>
    </source>
</evidence>
<name>E3CYM7_9BACT</name>
<dbReference type="SUPFAM" id="SSF56024">
    <property type="entry name" value="Phospholipase D/nuclease"/>
    <property type="match status" value="2"/>
</dbReference>
<evidence type="ECO:0000256" key="2">
    <source>
        <dbReference type="ARBA" id="ARBA00022475"/>
    </source>
</evidence>
<dbReference type="SMART" id="SM00155">
    <property type="entry name" value="PLDc"/>
    <property type="match status" value="2"/>
</dbReference>
<dbReference type="InterPro" id="IPR025202">
    <property type="entry name" value="PLD-like_dom"/>
</dbReference>
<feature type="domain" description="PLD phosphodiesterase" evidence="14">
    <location>
        <begin position="281"/>
        <end position="308"/>
    </location>
</feature>
<feature type="active site" evidence="12">
    <location>
        <position position="463"/>
    </location>
</feature>
<evidence type="ECO:0000256" key="9">
    <source>
        <dbReference type="ARBA" id="ARBA00023136"/>
    </source>
</evidence>
<keyword evidence="8 12" id="KW-0443">Lipid metabolism</keyword>
<keyword evidence="2 12" id="KW-1003">Cell membrane</keyword>
<evidence type="ECO:0000256" key="8">
    <source>
        <dbReference type="ARBA" id="ARBA00023098"/>
    </source>
</evidence>
<keyword evidence="3 12" id="KW-0444">Lipid biosynthesis</keyword>
<evidence type="ECO:0000256" key="3">
    <source>
        <dbReference type="ARBA" id="ARBA00022516"/>
    </source>
</evidence>
<dbReference type="HOGENOM" id="CLU_038053_1_2_0"/>
<dbReference type="InterPro" id="IPR027379">
    <property type="entry name" value="CLS_N"/>
</dbReference>
<dbReference type="eggNOG" id="COG1502">
    <property type="taxonomic scope" value="Bacteria"/>
</dbReference>
<keyword evidence="7 12" id="KW-1133">Transmembrane helix</keyword>
<feature type="active site" evidence="12">
    <location>
        <position position="470"/>
    </location>
</feature>
<dbReference type="PROSITE" id="PS50035">
    <property type="entry name" value="PLD"/>
    <property type="match status" value="2"/>
</dbReference>
<dbReference type="GO" id="GO:0005886">
    <property type="term" value="C:plasma membrane"/>
    <property type="evidence" value="ECO:0007669"/>
    <property type="project" value="UniProtKB-SubCell"/>
</dbReference>
<keyword evidence="4 12" id="KW-0808">Transferase</keyword>
<comment type="catalytic activity">
    <reaction evidence="12">
        <text>2 a 1,2-diacyl-sn-glycero-3-phospho-(1'-sn-glycerol) = a cardiolipin + glycerol</text>
        <dbReference type="Rhea" id="RHEA:31451"/>
        <dbReference type="ChEBI" id="CHEBI:17754"/>
        <dbReference type="ChEBI" id="CHEBI:62237"/>
        <dbReference type="ChEBI" id="CHEBI:64716"/>
    </reaction>
</comment>
<dbReference type="InterPro" id="IPR022924">
    <property type="entry name" value="Cardiolipin_synthase"/>
</dbReference>
<feature type="domain" description="PLD phosphodiesterase" evidence="14">
    <location>
        <begin position="458"/>
        <end position="485"/>
    </location>
</feature>
<dbReference type="OrthoDB" id="9762009at2"/>
<dbReference type="Pfam" id="PF13396">
    <property type="entry name" value="PLDc_N"/>
    <property type="match status" value="1"/>
</dbReference>
<comment type="function">
    <text evidence="12">Catalyzes the reversible phosphatidyl group transfer from one phosphatidylglycerol molecule to another to form cardiolipin (CL) (diphosphatidylglycerol) and glycerol.</text>
</comment>
<dbReference type="FunFam" id="3.30.870.10:FF:000014">
    <property type="entry name" value="Cardiolipin synthase"/>
    <property type="match status" value="1"/>
</dbReference>
<feature type="active site" evidence="12">
    <location>
        <position position="293"/>
    </location>
</feature>
<dbReference type="GO" id="GO:0008808">
    <property type="term" value="F:cardiolipin synthase activity"/>
    <property type="evidence" value="ECO:0007669"/>
    <property type="project" value="UniProtKB-UniRule"/>
</dbReference>
<evidence type="ECO:0000256" key="6">
    <source>
        <dbReference type="ARBA" id="ARBA00022737"/>
    </source>
</evidence>
<evidence type="ECO:0000256" key="12">
    <source>
        <dbReference type="HAMAP-Rule" id="MF_01916"/>
    </source>
</evidence>
<dbReference type="InterPro" id="IPR001736">
    <property type="entry name" value="PLipase_D/transphosphatidylase"/>
</dbReference>
<dbReference type="GO" id="GO:0032049">
    <property type="term" value="P:cardiolipin biosynthetic process"/>
    <property type="evidence" value="ECO:0007669"/>
    <property type="project" value="UniProtKB-UniRule"/>
</dbReference>
<dbReference type="PANTHER" id="PTHR21248">
    <property type="entry name" value="CARDIOLIPIN SYNTHASE"/>
    <property type="match status" value="1"/>
</dbReference>
<comment type="subcellular location">
    <subcellularLocation>
        <location evidence="1 12">Cell membrane</location>
        <topology evidence="1 12">Multi-pass membrane protein</topology>
    </subcellularLocation>
</comment>
<evidence type="ECO:0000256" key="5">
    <source>
        <dbReference type="ARBA" id="ARBA00022692"/>
    </source>
</evidence>
<reference evidence="15 16" key="1">
    <citation type="journal article" date="2010" name="Stand. Genomic Sci.">
        <title>Non-contiguous finished genome sequence of Aminomonas paucivorans type strain (GLU-3).</title>
        <authorList>
            <person name="Pitluck S."/>
            <person name="Yasawong M."/>
            <person name="Held B."/>
            <person name="Lapidus A."/>
            <person name="Nolan M."/>
            <person name="Copeland A."/>
            <person name="Lucas S."/>
            <person name="Del Rio T.G."/>
            <person name="Tice H."/>
            <person name="Cheng J.F."/>
            <person name="Chertkov O."/>
            <person name="Goodwin L."/>
            <person name="Tapia R."/>
            <person name="Han C."/>
            <person name="Liolios K."/>
            <person name="Ivanova N."/>
            <person name="Mavromatis K."/>
            <person name="Ovchinnikova G."/>
            <person name="Pati A."/>
            <person name="Chen A."/>
            <person name="Palaniappan K."/>
            <person name="Land M."/>
            <person name="Hauser L."/>
            <person name="Chang Y.J."/>
            <person name="Jeffries C.D."/>
            <person name="Pukall R."/>
            <person name="Spring S."/>
            <person name="Rohde M."/>
            <person name="Sikorski J."/>
            <person name="Goker M."/>
            <person name="Woyke T."/>
            <person name="Bristow J."/>
            <person name="Eisen J.A."/>
            <person name="Markowitz V."/>
            <person name="Hugenholtz P."/>
            <person name="Kyrpides N.C."/>
            <person name="Klenk H.P."/>
        </authorList>
    </citation>
    <scope>NUCLEOTIDE SEQUENCE [LARGE SCALE GENOMIC DNA]</scope>
    <source>
        <strain evidence="15 16">DSM 12260</strain>
    </source>
</reference>
<evidence type="ECO:0000256" key="1">
    <source>
        <dbReference type="ARBA" id="ARBA00004651"/>
    </source>
</evidence>
<dbReference type="InterPro" id="IPR030874">
    <property type="entry name" value="Cardiolipin_synth_Firmi"/>
</dbReference>
<dbReference type="HAMAP" id="MF_01916">
    <property type="entry name" value="Cardiolipin_synth_Cls"/>
    <property type="match status" value="1"/>
</dbReference>
<protein>
    <recommendedName>
        <fullName evidence="12 13">Cardiolipin synthase</fullName>
        <shortName evidence="12">CL synthase</shortName>
        <ecNumber evidence="12 13">2.7.8.-</ecNumber>
    </recommendedName>
</protein>
<evidence type="ECO:0000313" key="15">
    <source>
        <dbReference type="EMBL" id="EFQ22758.1"/>
    </source>
</evidence>
<sequence>MKPRPRRSTHLLEVLLLLAFLGAAAFVAAHLPTLQRAGGLLRDSLASGGLLGELLGYLRTALRDLKDVLLSPELVGLYVLVTGGVILLENKNPDRTVAWLLVLVLLPLVGLLLYFLVGPRFVAMRWFRRCTPSASSALTELSEVQARKLAEGDAPFLPPVAPPFDRTVRLLLRNSRTPLLAHNEVTVLTDGDATFGAILGALREARYFIHLEYFAIANDGIGNEIREVLEERSRAGVAVRVVYDGVGSWKLGKDYLNSLQEAGVEAHPFLPASFPMFRREFNYRNHRKILVVDGHTGFVGGLNIGDMYLGRNPEMGHWRDTHLRLRGEGVSKLQEIFLRDWRFCTRKPLEGADLFPCVEEIYPEKPLQIATSGPDSIWEAILQGYFSLISGARRRIWITTPYLVPSPDLIGALKVAALSGLDVRIIIPGKADHKMVYWASRGNLDDLLGAGIRVYSYQNGFIHSKIVLVDGEVASVGTANMDLRSLEINYEVQAFLYDRGVTERLEADFVQDLAHSREFTLEERRCRPLKERFLESLCRLLSPQL</sequence>
<dbReference type="AlphaFoldDB" id="E3CYM7"/>
<dbReference type="NCBIfam" id="TIGR04265">
    <property type="entry name" value="bac_cardiolipin"/>
    <property type="match status" value="1"/>
</dbReference>
<keyword evidence="6" id="KW-0677">Repeat</keyword>
<dbReference type="Gene3D" id="3.30.870.10">
    <property type="entry name" value="Endonuclease Chain A"/>
    <property type="match status" value="2"/>
</dbReference>
<evidence type="ECO:0000256" key="11">
    <source>
        <dbReference type="ARBA" id="ARBA00023264"/>
    </source>
</evidence>
<evidence type="ECO:0000256" key="10">
    <source>
        <dbReference type="ARBA" id="ARBA00023209"/>
    </source>
</evidence>
<organism evidence="15 16">
    <name type="scientific">Aminomonas paucivorans DSM 12260</name>
    <dbReference type="NCBI Taxonomy" id="584708"/>
    <lineage>
        <taxon>Bacteria</taxon>
        <taxon>Thermotogati</taxon>
        <taxon>Synergistota</taxon>
        <taxon>Synergistia</taxon>
        <taxon>Synergistales</taxon>
        <taxon>Synergistaceae</taxon>
        <taxon>Aminomonas</taxon>
    </lineage>
</organism>
<dbReference type="Proteomes" id="UP000005096">
    <property type="component" value="Chromosome"/>
</dbReference>
<evidence type="ECO:0000256" key="7">
    <source>
        <dbReference type="ARBA" id="ARBA00022989"/>
    </source>
</evidence>
<comment type="similarity">
    <text evidence="12">Belongs to the phospholipase D family. Cardiolipin synthase subfamily.</text>
</comment>
<dbReference type="CDD" id="cd09112">
    <property type="entry name" value="PLDc_CLS_2"/>
    <property type="match status" value="1"/>
</dbReference>
<dbReference type="RefSeq" id="WP_006299905.1">
    <property type="nucleotide sequence ID" value="NZ_CM001022.1"/>
</dbReference>
<dbReference type="STRING" id="584708.Apau_0323"/>
<dbReference type="CDD" id="cd09110">
    <property type="entry name" value="PLDc_CLS_1"/>
    <property type="match status" value="1"/>
</dbReference>
<proteinExistence type="inferred from homology"/>
<evidence type="ECO:0000313" key="16">
    <source>
        <dbReference type="Proteomes" id="UP000005096"/>
    </source>
</evidence>
<dbReference type="EC" id="2.7.8.-" evidence="12 13"/>
<evidence type="ECO:0000256" key="13">
    <source>
        <dbReference type="NCBIfam" id="TIGR04265"/>
    </source>
</evidence>
<keyword evidence="9 12" id="KW-0472">Membrane</keyword>
<evidence type="ECO:0000256" key="4">
    <source>
        <dbReference type="ARBA" id="ARBA00022679"/>
    </source>
</evidence>
<dbReference type="PANTHER" id="PTHR21248:SF22">
    <property type="entry name" value="PHOSPHOLIPASE D"/>
    <property type="match status" value="1"/>
</dbReference>
<feature type="transmembrane region" description="Helical" evidence="12">
    <location>
        <begin position="96"/>
        <end position="117"/>
    </location>
</feature>
<feature type="active site" evidence="12">
    <location>
        <position position="465"/>
    </location>
</feature>
<dbReference type="PaxDb" id="584708-Apau_0323"/>
<dbReference type="EMBL" id="CM001022">
    <property type="protein sequence ID" value="EFQ22758.1"/>
    <property type="molecule type" value="Genomic_DNA"/>
</dbReference>
<keyword evidence="5 12" id="KW-0812">Transmembrane</keyword>
<keyword evidence="10 12" id="KW-0594">Phospholipid biosynthesis</keyword>